<dbReference type="PANTHER" id="PTHR30106">
    <property type="entry name" value="INNER MEMBRANE PROTEIN YEIH-RELATED"/>
    <property type="match status" value="1"/>
</dbReference>
<name>A0A1G7AG28_9ACTO</name>
<keyword evidence="4 8" id="KW-0812">Transmembrane</keyword>
<feature type="transmembrane region" description="Helical" evidence="8">
    <location>
        <begin position="204"/>
        <end position="224"/>
    </location>
</feature>
<evidence type="ECO:0000256" key="5">
    <source>
        <dbReference type="ARBA" id="ARBA00022989"/>
    </source>
</evidence>
<feature type="transmembrane region" description="Helical" evidence="8">
    <location>
        <begin position="44"/>
        <end position="61"/>
    </location>
</feature>
<feature type="transmembrane region" description="Helical" evidence="8">
    <location>
        <begin position="73"/>
        <end position="93"/>
    </location>
</feature>
<feature type="transmembrane region" description="Helical" evidence="8">
    <location>
        <begin position="230"/>
        <end position="247"/>
    </location>
</feature>
<keyword evidence="3" id="KW-1003">Cell membrane</keyword>
<reference evidence="10" key="1">
    <citation type="submission" date="2016-10" db="EMBL/GenBank/DDBJ databases">
        <authorList>
            <person name="Varghese N."/>
        </authorList>
    </citation>
    <scope>NUCLEOTIDE SEQUENCE [LARGE SCALE GENOMIC DNA]</scope>
    <source>
        <strain evidence="10">DSM 20639</strain>
    </source>
</reference>
<feature type="transmembrane region" description="Helical" evidence="8">
    <location>
        <begin position="344"/>
        <end position="362"/>
    </location>
</feature>
<feature type="transmembrane region" description="Helical" evidence="8">
    <location>
        <begin position="374"/>
        <end position="394"/>
    </location>
</feature>
<dbReference type="AlphaFoldDB" id="A0A1G7AG28"/>
<proteinExistence type="inferred from homology"/>
<evidence type="ECO:0000256" key="1">
    <source>
        <dbReference type="ARBA" id="ARBA00004651"/>
    </source>
</evidence>
<feature type="transmembrane region" description="Helical" evidence="8">
    <location>
        <begin position="128"/>
        <end position="152"/>
    </location>
</feature>
<sequence length="395" mass="40280">MRESSHTPESTSPALARYSAALPGLVLSLLVGVVATWINHLVPTLSGMLVAILAGIIWCNIRRPGPRLQPGIAIAGKQVLRLGIVLLGLQLAFSDIAAIGGGAFLLAVLCVAGTFLFTVLVGRALRLAVPLVLLIASGFSICGAAAVAGAMAVSDADEDDTATALALVVLFGTLMIPLMPLLVHALGFDETASGMLIGLSTHEVAQVVAAGGIIGAQTLSVAVTVKLARVLMLAPVMIGLSGWRRWLVRQEQRQNRRQARAAAASLTGGNTSLPGGNNSSQAGARTGQSAEASENANTPGAADAGTRAALPPLIPAFVLGFIICVAVRSTGLIPMAVLDVIKPVQTVLMSAAMFALGMGVHFRSIIKVGLRPVVLAALATAFIIGLATLGVSLLA</sequence>
<evidence type="ECO:0000256" key="8">
    <source>
        <dbReference type="SAM" id="Phobius"/>
    </source>
</evidence>
<evidence type="ECO:0000256" key="4">
    <source>
        <dbReference type="ARBA" id="ARBA00022692"/>
    </source>
</evidence>
<feature type="transmembrane region" description="Helical" evidence="8">
    <location>
        <begin position="99"/>
        <end position="121"/>
    </location>
</feature>
<comment type="subcellular location">
    <subcellularLocation>
        <location evidence="1">Cell membrane</location>
        <topology evidence="1">Multi-pass membrane protein</topology>
    </subcellularLocation>
</comment>
<feature type="compositionally biased region" description="Polar residues" evidence="7">
    <location>
        <begin position="267"/>
        <end position="298"/>
    </location>
</feature>
<dbReference type="PANTHER" id="PTHR30106:SF2">
    <property type="entry name" value="UPF0324 INNER MEMBRANE PROTEIN YEIH"/>
    <property type="match status" value="1"/>
</dbReference>
<feature type="transmembrane region" description="Helical" evidence="8">
    <location>
        <begin position="316"/>
        <end position="338"/>
    </location>
</feature>
<evidence type="ECO:0000313" key="9">
    <source>
        <dbReference type="EMBL" id="SDE13888.1"/>
    </source>
</evidence>
<dbReference type="EMBL" id="FNAU01000002">
    <property type="protein sequence ID" value="SDE13888.1"/>
    <property type="molecule type" value="Genomic_DNA"/>
</dbReference>
<keyword evidence="5 8" id="KW-1133">Transmembrane helix</keyword>
<organism evidence="9 10">
    <name type="scientific">Actinobaculum suis</name>
    <dbReference type="NCBI Taxonomy" id="1657"/>
    <lineage>
        <taxon>Bacteria</taxon>
        <taxon>Bacillati</taxon>
        <taxon>Actinomycetota</taxon>
        <taxon>Actinomycetes</taxon>
        <taxon>Actinomycetales</taxon>
        <taxon>Actinomycetaceae</taxon>
        <taxon>Actinobaculum</taxon>
    </lineage>
</organism>
<evidence type="ECO:0000256" key="2">
    <source>
        <dbReference type="ARBA" id="ARBA00007977"/>
    </source>
</evidence>
<evidence type="ECO:0000313" key="10">
    <source>
        <dbReference type="Proteomes" id="UP000182744"/>
    </source>
</evidence>
<keyword evidence="10" id="KW-1185">Reference proteome</keyword>
<dbReference type="Pfam" id="PF03601">
    <property type="entry name" value="Cons_hypoth698"/>
    <property type="match status" value="2"/>
</dbReference>
<evidence type="ECO:0000256" key="6">
    <source>
        <dbReference type="ARBA" id="ARBA00023136"/>
    </source>
</evidence>
<dbReference type="Proteomes" id="UP000182744">
    <property type="component" value="Unassembled WGS sequence"/>
</dbReference>
<dbReference type="RefSeq" id="WP_074661127.1">
    <property type="nucleotide sequence ID" value="NZ_FNAU01000002.1"/>
</dbReference>
<comment type="similarity">
    <text evidence="2">Belongs to the UPF0324 family.</text>
</comment>
<dbReference type="InterPro" id="IPR018383">
    <property type="entry name" value="UPF0324_pro"/>
</dbReference>
<feature type="transmembrane region" description="Helical" evidence="8">
    <location>
        <begin position="164"/>
        <end position="183"/>
    </location>
</feature>
<gene>
    <name evidence="9" type="ORF">SAMN05421878_102216</name>
</gene>
<feature type="transmembrane region" description="Helical" evidence="8">
    <location>
        <begin position="20"/>
        <end position="38"/>
    </location>
</feature>
<evidence type="ECO:0000256" key="3">
    <source>
        <dbReference type="ARBA" id="ARBA00022475"/>
    </source>
</evidence>
<protein>
    <submittedName>
        <fullName evidence="9">Conserved hypothetical integral membrane protein</fullName>
    </submittedName>
</protein>
<dbReference type="GO" id="GO:0005886">
    <property type="term" value="C:plasma membrane"/>
    <property type="evidence" value="ECO:0007669"/>
    <property type="project" value="UniProtKB-SubCell"/>
</dbReference>
<feature type="region of interest" description="Disordered" evidence="7">
    <location>
        <begin position="258"/>
        <end position="303"/>
    </location>
</feature>
<keyword evidence="6 8" id="KW-0472">Membrane</keyword>
<accession>A0A1G7AG28</accession>
<evidence type="ECO:0000256" key="7">
    <source>
        <dbReference type="SAM" id="MobiDB-lite"/>
    </source>
</evidence>